<dbReference type="SUPFAM" id="SSF51735">
    <property type="entry name" value="NAD(P)-binding Rossmann-fold domains"/>
    <property type="match status" value="1"/>
</dbReference>
<keyword evidence="4" id="KW-1185">Reference proteome</keyword>
<dbReference type="InterPro" id="IPR001509">
    <property type="entry name" value="Epimerase_deHydtase"/>
</dbReference>
<evidence type="ECO:0000259" key="2">
    <source>
        <dbReference type="Pfam" id="PF01370"/>
    </source>
</evidence>
<reference evidence="3" key="1">
    <citation type="submission" date="2021-10" db="EMBL/GenBank/DDBJ databases">
        <authorList>
            <person name="Piombo E."/>
        </authorList>
    </citation>
    <scope>NUCLEOTIDE SEQUENCE</scope>
</reference>
<gene>
    <name evidence="3" type="ORF">CBYS24578_00007707</name>
</gene>
<dbReference type="InterPro" id="IPR036291">
    <property type="entry name" value="NAD(P)-bd_dom_sf"/>
</dbReference>
<protein>
    <recommendedName>
        <fullName evidence="2">NAD-dependent epimerase/dehydratase domain-containing protein</fullName>
    </recommendedName>
</protein>
<dbReference type="GO" id="GO:0004029">
    <property type="term" value="F:aldehyde dehydrogenase (NAD+) activity"/>
    <property type="evidence" value="ECO:0007669"/>
    <property type="project" value="TreeGrafter"/>
</dbReference>
<evidence type="ECO:0000256" key="1">
    <source>
        <dbReference type="SAM" id="Phobius"/>
    </source>
</evidence>
<dbReference type="Proteomes" id="UP000754883">
    <property type="component" value="Unassembled WGS sequence"/>
</dbReference>
<dbReference type="Pfam" id="PF01370">
    <property type="entry name" value="Epimerase"/>
    <property type="match status" value="1"/>
</dbReference>
<proteinExistence type="predicted"/>
<dbReference type="OrthoDB" id="10262413at2759"/>
<evidence type="ECO:0000313" key="3">
    <source>
        <dbReference type="EMBL" id="CAG9986513.1"/>
    </source>
</evidence>
<keyword evidence="1" id="KW-1133">Transmembrane helix</keyword>
<feature type="transmembrane region" description="Helical" evidence="1">
    <location>
        <begin position="7"/>
        <end position="26"/>
    </location>
</feature>
<keyword evidence="1" id="KW-0472">Membrane</keyword>
<organism evidence="3 4">
    <name type="scientific">Clonostachys byssicola</name>
    <dbReference type="NCBI Taxonomy" id="160290"/>
    <lineage>
        <taxon>Eukaryota</taxon>
        <taxon>Fungi</taxon>
        <taxon>Dikarya</taxon>
        <taxon>Ascomycota</taxon>
        <taxon>Pezizomycotina</taxon>
        <taxon>Sordariomycetes</taxon>
        <taxon>Hypocreomycetidae</taxon>
        <taxon>Hypocreales</taxon>
        <taxon>Bionectriaceae</taxon>
        <taxon>Clonostachys</taxon>
    </lineage>
</organism>
<comment type="caution">
    <text evidence="3">The sequence shown here is derived from an EMBL/GenBank/DDBJ whole genome shotgun (WGS) entry which is preliminary data.</text>
</comment>
<evidence type="ECO:0000313" key="4">
    <source>
        <dbReference type="Proteomes" id="UP000754883"/>
    </source>
</evidence>
<feature type="domain" description="NAD-dependent epimerase/dehydratase" evidence="2">
    <location>
        <begin position="7"/>
        <end position="85"/>
    </location>
</feature>
<dbReference type="AlphaFoldDB" id="A0A9N9UBR9"/>
<dbReference type="PANTHER" id="PTHR48079">
    <property type="entry name" value="PROTEIN YEEZ"/>
    <property type="match status" value="1"/>
</dbReference>
<dbReference type="EMBL" id="CABFNO020001405">
    <property type="protein sequence ID" value="CAG9986513.1"/>
    <property type="molecule type" value="Genomic_DNA"/>
</dbReference>
<dbReference type="InterPro" id="IPR051783">
    <property type="entry name" value="NAD(P)-dependent_oxidoreduct"/>
</dbReference>
<name>A0A9N9UBR9_9HYPO</name>
<dbReference type="GO" id="GO:0005737">
    <property type="term" value="C:cytoplasm"/>
    <property type="evidence" value="ECO:0007669"/>
    <property type="project" value="TreeGrafter"/>
</dbReference>
<dbReference type="Gene3D" id="3.40.50.720">
    <property type="entry name" value="NAD(P)-binding Rossmann-like Domain"/>
    <property type="match status" value="1"/>
</dbReference>
<dbReference type="PANTHER" id="PTHR48079:SF6">
    <property type="entry name" value="NAD(P)-BINDING DOMAIN-CONTAINING PROTEIN-RELATED"/>
    <property type="match status" value="1"/>
</dbReference>
<accession>A0A9N9UBR9</accession>
<sequence>MAHVKNVLVTGGAGFIGGSVVATLIARTTAPVKDINISTIIRSDDQAKALSKLGINVIQADLSDEKAILDAVLNNEIDLIVHAASSFVLPLGLNLVRALGQRGKITGRKTYFINSSITTPFSEDGGWPEGEVKDTDNLYETEKQINDGHPVRITDIGLVEESKAQGVEFFNVAVPVVYGRGSGEWKKLSTNIPAFVRKSVEKKVVYKFEKDGVCPSLISPPLKRLPVPSCQEAASFVSQSANNVLTKILTVLQNPPAIHVADLADLYVVLVEKILKEEPIPNGANGYYFGFAHRLPWWKTMERIAAGLHARGLVTTPTAQVWPSWEEAAEQLKWPVQHIHAMGAATGQQVAVNPYLLGWQPKWNQKRFLDSIDDEIQAALDDKPLKSTLFDTIL</sequence>
<keyword evidence="1" id="KW-0812">Transmembrane</keyword>